<organism evidence="5 6">
    <name type="scientific">Nocardia stercoris</name>
    <dbReference type="NCBI Taxonomy" id="2483361"/>
    <lineage>
        <taxon>Bacteria</taxon>
        <taxon>Bacillati</taxon>
        <taxon>Actinomycetota</taxon>
        <taxon>Actinomycetes</taxon>
        <taxon>Mycobacteriales</taxon>
        <taxon>Nocardiaceae</taxon>
        <taxon>Nocardia</taxon>
    </lineage>
</organism>
<keyword evidence="1 3" id="KW-0853">WD repeat</keyword>
<dbReference type="Pfam" id="PF20703">
    <property type="entry name" value="nSTAND1"/>
    <property type="match status" value="1"/>
</dbReference>
<sequence length="1305" mass="136976">MDAPVVQRSNPSPRRVFADRLNALFEAAGKPTLGSIATAASARSSAAGGGPISLQRISDWRKAKTMPSNFEALAPVVIALVEKAQRASRPLDPELAQLTVWRKIWQTAHDWDPESEATCPYPGLGAYRDRDSEWFFGRARATTELTALVRGAATVQEPGLIVVMGASGAGKSSLLHAGLIPALGGWTVATMTPGARPAETLSELIGSGDVAAPELVVVDQFEETFTLCAGEPERRKFLDHLLELADPNRTTRTVVVVAVRADFIPQCLGYPTLADAINARCYALGPMRIEELTEAVTGPARAVGLNLETGLAELVITELCGLGGEHERSYDPGSLPLLSHVMAATWACRANARLTVAGYRKVGGVAGSVTTTAEQAWQDLTPAEQNAAEEVLLALVAVGSDGPDTRRRVPRAQVVARAADPGAAQTALARLIDARLITADSIEAESGVTGEIVWFTHEIVLQAWPRLRAWIDAGRVDLLVRQRVALDAAEWVGSERDSALLYRGARLEAARRAGGATAGAVGEFLTAAQHAHLRHRRLVLATRAALAVLGVVVLVLGIAAYAQTRISEQANNNADLVQILAEADSIRGADPSLSAQLELVADQLRPGDPDIRSRLLRTQNLPLGDPLTGPAGAVHQVAYRPDGQLLASAGADGTIRLWNVSGTPGPAGPPITCGKPVTGTTFSSDGRLLAAACGDGARLWDVTDPAAPALQTHLSDAATGVVFGPGHTLATTDSTRVQVWRIDNPAAPVTGGELRPGTGRVVSIAYTPTGNLVVAGPHSVEIWTTGSAPHRTGAPITVPGNGIQSAALSPDGTTLALGSGDDADQATGDVDATVGLWNIADPAGPLPIGPPLVVAAKSELRSLAFDADGTVLAAGDRNKVTLWSVHDPAHPTRIGEPLTAPSPSCPETNLGQICVDSPVTLAFGSGGHTVAVGGALGGLRLWSLPPAIVGGRIGWSADLAAPSSAGTMLTSVRNGRLELWDIHDRRSVRLLADLGPGPMPGAKTNFPAISSSGRLAVGPVGPNGGLKLLDISDPSHVRPLYDFPDAIAGGFDVENRFLLEFLHGFTVRLWDLSDPAHPVATASAVYGTESGDRGQRVGGMVGHTMVTIGLDATTTGAPQSVLRIWDVSRRGEAREVQRIPSEPDRPYSWFATTADGHTMAIPAGNTVLVWDISLLGHARQLGDPITVGPLNVQSVDFNADGTLMATSDADSTVRLWDLHDRSHPRPIGQSITMPGTSSWNISFDPSSNRLIGVNSGTMSIWDLDDNEARHRICDAARGVLTPEVWAAHLPRLPYHSPCQAIPTGR</sequence>
<evidence type="ECO:0000313" key="6">
    <source>
        <dbReference type="Proteomes" id="UP000279275"/>
    </source>
</evidence>
<evidence type="ECO:0000256" key="3">
    <source>
        <dbReference type="PROSITE-ProRule" id="PRU00221"/>
    </source>
</evidence>
<dbReference type="InterPro" id="IPR027417">
    <property type="entry name" value="P-loop_NTPase"/>
</dbReference>
<dbReference type="EMBL" id="RFFH01000009">
    <property type="protein sequence ID" value="RMI30521.1"/>
    <property type="molecule type" value="Genomic_DNA"/>
</dbReference>
<dbReference type="Gene3D" id="2.130.10.10">
    <property type="entry name" value="YVTN repeat-like/Quinoprotein amine dehydrogenase"/>
    <property type="match status" value="4"/>
</dbReference>
<dbReference type="InterPro" id="IPR036322">
    <property type="entry name" value="WD40_repeat_dom_sf"/>
</dbReference>
<gene>
    <name evidence="5" type="ORF">EBN03_20790</name>
</gene>
<dbReference type="SMART" id="SM00320">
    <property type="entry name" value="WD40"/>
    <property type="match status" value="8"/>
</dbReference>
<dbReference type="InterPro" id="IPR001680">
    <property type="entry name" value="WD40_rpt"/>
</dbReference>
<feature type="repeat" description="WD" evidence="3">
    <location>
        <begin position="627"/>
        <end position="661"/>
    </location>
</feature>
<dbReference type="SUPFAM" id="SSF50978">
    <property type="entry name" value="WD40 repeat-like"/>
    <property type="match status" value="2"/>
</dbReference>
<dbReference type="InterPro" id="IPR050349">
    <property type="entry name" value="WD_LIS1/nudF_dynein_reg"/>
</dbReference>
<comment type="caution">
    <text evidence="5">The sequence shown here is derived from an EMBL/GenBank/DDBJ whole genome shotgun (WGS) entry which is preliminary data.</text>
</comment>
<dbReference type="Pfam" id="PF00400">
    <property type="entry name" value="WD40"/>
    <property type="match status" value="2"/>
</dbReference>
<keyword evidence="2" id="KW-0677">Repeat</keyword>
<feature type="repeat" description="WD" evidence="3">
    <location>
        <begin position="1192"/>
        <end position="1218"/>
    </location>
</feature>
<dbReference type="PROSITE" id="PS00678">
    <property type="entry name" value="WD_REPEATS_1"/>
    <property type="match status" value="2"/>
</dbReference>
<dbReference type="InterPro" id="IPR019775">
    <property type="entry name" value="WD40_repeat_CS"/>
</dbReference>
<name>A0A3M2KZ11_9NOCA</name>
<dbReference type="PROSITE" id="PS50082">
    <property type="entry name" value="WD_REPEATS_2"/>
    <property type="match status" value="2"/>
</dbReference>
<reference evidence="5 6" key="1">
    <citation type="submission" date="2018-10" db="EMBL/GenBank/DDBJ databases">
        <title>Isolation from cow dung.</title>
        <authorList>
            <person name="Ling L."/>
        </authorList>
    </citation>
    <scope>NUCLEOTIDE SEQUENCE [LARGE SCALE GENOMIC DNA]</scope>
    <source>
        <strain evidence="5 6">NEAU-LL90</strain>
    </source>
</reference>
<dbReference type="SUPFAM" id="SSF52540">
    <property type="entry name" value="P-loop containing nucleoside triphosphate hydrolases"/>
    <property type="match status" value="1"/>
</dbReference>
<dbReference type="InterPro" id="IPR049052">
    <property type="entry name" value="nSTAND1"/>
</dbReference>
<accession>A0A3M2KZ11</accession>
<evidence type="ECO:0000256" key="1">
    <source>
        <dbReference type="ARBA" id="ARBA00022574"/>
    </source>
</evidence>
<protein>
    <recommendedName>
        <fullName evidence="4">Novel STAND NTPase 1 domain-containing protein</fullName>
    </recommendedName>
</protein>
<keyword evidence="6" id="KW-1185">Reference proteome</keyword>
<dbReference type="PANTHER" id="PTHR44129">
    <property type="entry name" value="WD REPEAT-CONTAINING PROTEIN POP1"/>
    <property type="match status" value="1"/>
</dbReference>
<evidence type="ECO:0000259" key="4">
    <source>
        <dbReference type="Pfam" id="PF20703"/>
    </source>
</evidence>
<evidence type="ECO:0000313" key="5">
    <source>
        <dbReference type="EMBL" id="RMI30521.1"/>
    </source>
</evidence>
<dbReference type="Proteomes" id="UP000279275">
    <property type="component" value="Unassembled WGS sequence"/>
</dbReference>
<dbReference type="PROSITE" id="PS50294">
    <property type="entry name" value="WD_REPEATS_REGION"/>
    <property type="match status" value="2"/>
</dbReference>
<feature type="domain" description="Novel STAND NTPase 1" evidence="4">
    <location>
        <begin position="120"/>
        <end position="498"/>
    </location>
</feature>
<dbReference type="InterPro" id="IPR015943">
    <property type="entry name" value="WD40/YVTN_repeat-like_dom_sf"/>
</dbReference>
<evidence type="ECO:0000256" key="2">
    <source>
        <dbReference type="ARBA" id="ARBA00022737"/>
    </source>
</evidence>
<proteinExistence type="predicted"/>